<keyword evidence="2" id="KW-1185">Reference proteome</keyword>
<organism evidence="1 2">
    <name type="scientific">Mycolicibacterium obuense</name>
    <dbReference type="NCBI Taxonomy" id="1807"/>
    <lineage>
        <taxon>Bacteria</taxon>
        <taxon>Bacillati</taxon>
        <taxon>Actinomycetota</taxon>
        <taxon>Actinomycetes</taxon>
        <taxon>Mycobacteriales</taxon>
        <taxon>Mycobacteriaceae</taxon>
        <taxon>Mycolicibacterium</taxon>
    </lineage>
</organism>
<accession>A0A0M2JTU5</accession>
<proteinExistence type="predicted"/>
<evidence type="ECO:0000313" key="1">
    <source>
        <dbReference type="EMBL" id="KKE98206.1"/>
    </source>
</evidence>
<reference evidence="1 2" key="1">
    <citation type="journal article" date="2015" name="Genome Announc.">
        <title>Draft Genome Sequence of Mycobacterium obuense Strain UC1, Isolated from Patient Sputum.</title>
        <authorList>
            <person name="Greninger A.L."/>
            <person name="Cunningham G."/>
            <person name="Hsu E.D."/>
            <person name="Yu J.M."/>
            <person name="Chiu C.Y."/>
            <person name="Miller S."/>
        </authorList>
    </citation>
    <scope>NUCLEOTIDE SEQUENCE [LARGE SCALE GENOMIC DNA]</scope>
    <source>
        <strain evidence="1 2">UC1</strain>
    </source>
</reference>
<gene>
    <name evidence="1" type="ORF">WN67_30500</name>
</gene>
<dbReference type="AlphaFoldDB" id="A0A0M2JTU5"/>
<dbReference type="Proteomes" id="UP000034150">
    <property type="component" value="Unassembled WGS sequence"/>
</dbReference>
<dbReference type="OrthoDB" id="9823333at2"/>
<dbReference type="RefSeq" id="WP_046366836.1">
    <property type="nucleotide sequence ID" value="NZ_CALTXN010000080.1"/>
</dbReference>
<dbReference type="PATRIC" id="fig|1807.13.peg.6372"/>
<protein>
    <submittedName>
        <fullName evidence="1">Uncharacterized protein</fullName>
    </submittedName>
</protein>
<evidence type="ECO:0000313" key="2">
    <source>
        <dbReference type="Proteomes" id="UP000034150"/>
    </source>
</evidence>
<name>A0A0M2JTU5_9MYCO</name>
<sequence>MEKYMIKWVNDSGRQSSRTGRALAAGIVTAVAAGAVTVAPLASATPHVPVQEAPIVAVPEGPYDRAAVKIVEGVTWLLKEAGKSYAVNQAIEFVVNALPKDGPRTLEQTLASAPRFNSVSDPQTILWQSAGLVGPTNGVIKGDADALFNSMAAAGQRTGSNSLRNGVFTVTLDRGSKSRPPVFTIANAAITKTVMVLN</sequence>
<dbReference type="EMBL" id="LAUZ02000202">
    <property type="protein sequence ID" value="KKE98206.1"/>
    <property type="molecule type" value="Genomic_DNA"/>
</dbReference>
<comment type="caution">
    <text evidence="1">The sequence shown here is derived from an EMBL/GenBank/DDBJ whole genome shotgun (WGS) entry which is preliminary data.</text>
</comment>